<dbReference type="PANTHER" id="PTHR23022:SF119">
    <property type="entry name" value="TC1-LIKE TRANSPOSASE DDE DOMAIN-CONTAINING PROTEIN"/>
    <property type="match status" value="1"/>
</dbReference>
<dbReference type="GO" id="GO:0006313">
    <property type="term" value="P:DNA transposition"/>
    <property type="evidence" value="ECO:0007669"/>
    <property type="project" value="InterPro"/>
</dbReference>
<feature type="domain" description="Transposase Tc1-like" evidence="1">
    <location>
        <begin position="96"/>
        <end position="167"/>
    </location>
</feature>
<dbReference type="InterPro" id="IPR002492">
    <property type="entry name" value="Transposase_Tc1-like"/>
</dbReference>
<dbReference type="SUPFAM" id="SSF46689">
    <property type="entry name" value="Homeodomain-like"/>
    <property type="match status" value="1"/>
</dbReference>
<dbReference type="GO" id="GO:0015074">
    <property type="term" value="P:DNA integration"/>
    <property type="evidence" value="ECO:0007669"/>
    <property type="project" value="InterPro"/>
</dbReference>
<accession>A0A8C1NSM1</accession>
<evidence type="ECO:0000259" key="1">
    <source>
        <dbReference type="Pfam" id="PF01498"/>
    </source>
</evidence>
<dbReference type="InterPro" id="IPR036388">
    <property type="entry name" value="WH-like_DNA-bd_sf"/>
</dbReference>
<dbReference type="Pfam" id="PF01498">
    <property type="entry name" value="HTH_Tnp_Tc3_2"/>
    <property type="match status" value="1"/>
</dbReference>
<dbReference type="InterPro" id="IPR052338">
    <property type="entry name" value="Transposase_5"/>
</dbReference>
<dbReference type="AlphaFoldDB" id="A0A8C1NSM1"/>
<feature type="domain" description="Tc1-like transposase DDE" evidence="2">
    <location>
        <begin position="176"/>
        <end position="320"/>
    </location>
</feature>
<dbReference type="InterPro" id="IPR036397">
    <property type="entry name" value="RNaseH_sf"/>
</dbReference>
<evidence type="ECO:0008006" key="5">
    <source>
        <dbReference type="Google" id="ProtNLM"/>
    </source>
</evidence>
<dbReference type="InterPro" id="IPR009057">
    <property type="entry name" value="Homeodomain-like_sf"/>
</dbReference>
<protein>
    <recommendedName>
        <fullName evidence="5">Transposable element Tc1 transposase</fullName>
    </recommendedName>
</protein>
<evidence type="ECO:0000313" key="4">
    <source>
        <dbReference type="Proteomes" id="UP000694427"/>
    </source>
</evidence>
<dbReference type="Gene3D" id="1.10.10.10">
    <property type="entry name" value="Winged helix-like DNA-binding domain superfamily/Winged helix DNA-binding domain"/>
    <property type="match status" value="1"/>
</dbReference>
<organism evidence="3 4">
    <name type="scientific">Cyprinus carpio</name>
    <name type="common">Common carp</name>
    <dbReference type="NCBI Taxonomy" id="7962"/>
    <lineage>
        <taxon>Eukaryota</taxon>
        <taxon>Metazoa</taxon>
        <taxon>Chordata</taxon>
        <taxon>Craniata</taxon>
        <taxon>Vertebrata</taxon>
        <taxon>Euteleostomi</taxon>
        <taxon>Actinopterygii</taxon>
        <taxon>Neopterygii</taxon>
        <taxon>Teleostei</taxon>
        <taxon>Ostariophysi</taxon>
        <taxon>Cypriniformes</taxon>
        <taxon>Cyprinidae</taxon>
        <taxon>Cyprininae</taxon>
        <taxon>Cyprinus</taxon>
    </lineage>
</organism>
<name>A0A8C1NSM1_CYPCA</name>
<dbReference type="Pfam" id="PF13358">
    <property type="entry name" value="DDE_3"/>
    <property type="match status" value="1"/>
</dbReference>
<dbReference type="Gene3D" id="3.30.420.10">
    <property type="entry name" value="Ribonuclease H-like superfamily/Ribonuclease H"/>
    <property type="match status" value="1"/>
</dbReference>
<evidence type="ECO:0000313" key="3">
    <source>
        <dbReference type="Ensembl" id="ENSCCRP00010095243.1"/>
    </source>
</evidence>
<dbReference type="PANTHER" id="PTHR23022">
    <property type="entry name" value="TRANSPOSABLE ELEMENT-RELATED"/>
    <property type="match status" value="1"/>
</dbReference>
<proteinExistence type="predicted"/>
<sequence>MAVASMHLGCGPGQDNLLNSKLNVRMGKKGDLSNFEHGMVVGARRAGLSISQSAQLLGFSRTTISRVYKEWCKKGKTSSMRQSCGRKCLVNARGQRRMGRLVQADRRATLTEITTRYNRGMQQSICEATTRTTLRRMGYNSRRPHRVPLISTTNRKKRLQFARAHQNWTVEDWKNVAWSDESRFLLRHSDGRVRIWRKQNENMDPSCLVTTVQAGGGGVMVWGMFSWHTLGPLVPIGHRLNATAYLSIVSDHVHPFMTTMYPSSDGYFQQDNAPCHKARIISNWFLEHDNEFTVLKWPPQSPDLNPIEHIWDVVERELHALDVHPTNLHQLQDAILSIWANISKECFQHLVESMPRRIKAVLKAKGGQTQY</sequence>
<reference evidence="3" key="2">
    <citation type="submission" date="2025-09" db="UniProtKB">
        <authorList>
            <consortium name="Ensembl"/>
        </authorList>
    </citation>
    <scope>IDENTIFICATION</scope>
</reference>
<dbReference type="GO" id="GO:0003677">
    <property type="term" value="F:DNA binding"/>
    <property type="evidence" value="ECO:0007669"/>
    <property type="project" value="InterPro"/>
</dbReference>
<dbReference type="Ensembl" id="ENSCCRT00010105673.1">
    <property type="protein sequence ID" value="ENSCCRP00010095243.1"/>
    <property type="gene ID" value="ENSCCRG00010041705.1"/>
</dbReference>
<reference evidence="3" key="1">
    <citation type="submission" date="2025-08" db="UniProtKB">
        <authorList>
            <consortium name="Ensembl"/>
        </authorList>
    </citation>
    <scope>IDENTIFICATION</scope>
</reference>
<dbReference type="Proteomes" id="UP000694427">
    <property type="component" value="Unplaced"/>
</dbReference>
<keyword evidence="4" id="KW-1185">Reference proteome</keyword>
<dbReference type="InterPro" id="IPR038717">
    <property type="entry name" value="Tc1-like_DDE_dom"/>
</dbReference>
<evidence type="ECO:0000259" key="2">
    <source>
        <dbReference type="Pfam" id="PF13358"/>
    </source>
</evidence>